<dbReference type="SUPFAM" id="SSF50729">
    <property type="entry name" value="PH domain-like"/>
    <property type="match status" value="1"/>
</dbReference>
<dbReference type="InterPro" id="IPR039576">
    <property type="entry name" value="APBB1/2/3"/>
</dbReference>
<dbReference type="InterPro" id="IPR011993">
    <property type="entry name" value="PH-like_dom_sf"/>
</dbReference>
<feature type="region of interest" description="Disordered" evidence="2">
    <location>
        <begin position="1"/>
        <end position="22"/>
    </location>
</feature>
<keyword evidence="1" id="KW-0677">Repeat</keyword>
<dbReference type="InterPro" id="IPR006020">
    <property type="entry name" value="PTB/PI_dom"/>
</dbReference>
<protein>
    <recommendedName>
        <fullName evidence="3">PID domain-containing protein</fullName>
    </recommendedName>
</protein>
<proteinExistence type="predicted"/>
<dbReference type="PANTHER" id="PTHR14058:SF5">
    <property type="entry name" value="AMYLOID BETA PRECURSOR PROTEIN BINDING FAMILY B MEMBER 1"/>
    <property type="match status" value="1"/>
</dbReference>
<dbReference type="Gene3D" id="2.30.29.30">
    <property type="entry name" value="Pleckstrin-homology domain (PH domain)/Phosphotyrosine-binding domain (PTB)"/>
    <property type="match status" value="1"/>
</dbReference>
<dbReference type="PANTHER" id="PTHR14058">
    <property type="entry name" value="AMYLOID BETA A4 PRECURSOR PROTEIN-BINDING FAMILY B"/>
    <property type="match status" value="1"/>
</dbReference>
<organism evidence="4 5">
    <name type="scientific">Cervus elaphus hippelaphus</name>
    <name type="common">European red deer</name>
    <dbReference type="NCBI Taxonomy" id="46360"/>
    <lineage>
        <taxon>Eukaryota</taxon>
        <taxon>Metazoa</taxon>
        <taxon>Chordata</taxon>
        <taxon>Craniata</taxon>
        <taxon>Vertebrata</taxon>
        <taxon>Euteleostomi</taxon>
        <taxon>Mammalia</taxon>
        <taxon>Eutheria</taxon>
        <taxon>Laurasiatheria</taxon>
        <taxon>Artiodactyla</taxon>
        <taxon>Ruminantia</taxon>
        <taxon>Pecora</taxon>
        <taxon>Cervidae</taxon>
        <taxon>Cervinae</taxon>
        <taxon>Cervus</taxon>
    </lineage>
</organism>
<dbReference type="Pfam" id="PF00640">
    <property type="entry name" value="PID"/>
    <property type="match status" value="1"/>
</dbReference>
<evidence type="ECO:0000313" key="4">
    <source>
        <dbReference type="EMBL" id="OWK17889.1"/>
    </source>
</evidence>
<dbReference type="GO" id="GO:0006355">
    <property type="term" value="P:regulation of DNA-templated transcription"/>
    <property type="evidence" value="ECO:0007669"/>
    <property type="project" value="TreeGrafter"/>
</dbReference>
<feature type="domain" description="PID" evidence="3">
    <location>
        <begin position="273"/>
        <end position="308"/>
    </location>
</feature>
<evidence type="ECO:0000313" key="5">
    <source>
        <dbReference type="Proteomes" id="UP000242450"/>
    </source>
</evidence>
<dbReference type="AlphaFoldDB" id="A0A212DI34"/>
<dbReference type="GO" id="GO:0005737">
    <property type="term" value="C:cytoplasm"/>
    <property type="evidence" value="ECO:0007669"/>
    <property type="project" value="TreeGrafter"/>
</dbReference>
<dbReference type="OrthoDB" id="5969782at2759"/>
<dbReference type="Proteomes" id="UP000242450">
    <property type="component" value="Chromosome 1"/>
</dbReference>
<reference evidence="4 5" key="1">
    <citation type="journal article" date="2018" name="Mol. Genet. Genomics">
        <title>The red deer Cervus elaphus genome CerEla1.0: sequencing, annotating, genes, and chromosomes.</title>
        <authorList>
            <person name="Bana N.A."/>
            <person name="Nyiri A."/>
            <person name="Nagy J."/>
            <person name="Frank K."/>
            <person name="Nagy T."/>
            <person name="Steger V."/>
            <person name="Schiller M."/>
            <person name="Lakatos P."/>
            <person name="Sugar L."/>
            <person name="Horn P."/>
            <person name="Barta E."/>
            <person name="Orosz L."/>
        </authorList>
    </citation>
    <scope>NUCLEOTIDE SEQUENCE [LARGE SCALE GENOMIC DNA]</scope>
    <source>
        <strain evidence="4">Hungarian</strain>
    </source>
</reference>
<feature type="compositionally biased region" description="Acidic residues" evidence="2">
    <location>
        <begin position="145"/>
        <end position="172"/>
    </location>
</feature>
<keyword evidence="5" id="KW-1185">Reference proteome</keyword>
<dbReference type="GO" id="GO:0005634">
    <property type="term" value="C:nucleus"/>
    <property type="evidence" value="ECO:0007669"/>
    <property type="project" value="TreeGrafter"/>
</dbReference>
<dbReference type="PROSITE" id="PS01179">
    <property type="entry name" value="PID"/>
    <property type="match status" value="1"/>
</dbReference>
<accession>A0A212DI34</accession>
<gene>
    <name evidence="4" type="ORF">Celaphus_00009141</name>
</gene>
<dbReference type="GO" id="GO:0001540">
    <property type="term" value="F:amyloid-beta binding"/>
    <property type="evidence" value="ECO:0007669"/>
    <property type="project" value="InterPro"/>
</dbReference>
<name>A0A212DI34_CEREH</name>
<feature type="region of interest" description="Disordered" evidence="2">
    <location>
        <begin position="126"/>
        <end position="203"/>
    </location>
</feature>
<sequence length="386" mass="41549">MSVPSSLSQSAINANSHGGPALSLPLPLHAAHNQLLNAKLQATAVGPKDLRSAMGEGGGPEPGPANAKWLKEGQNQLRRAATAHRDQNRNVTLTLAEEASQEPEMAPLGPKGLMHLYSELELSAHNAANRGPRGPGLIISTQEQGPDEGEEKAAGEAEEDDEEEEEEEEEDLSSPPGLPEPLESAEVPPGPQALADGPREHSKSASLLFGMRNSAASDEDSSWATLSQGSPSYGSPEDTGILCSLTGRGWAGVRLWTESHWETLRRPYPNRDFAYVARDKLTQMLKCHVFRCEAPAKNIATSLHEICSKARPPSHPGIMAERRNARCLVNGLSLDHSKLVDVPFQVEFPAPKNELVQKFQVYYLGNVPVAKPVASRCVLASLSVNQ</sequence>
<evidence type="ECO:0000256" key="1">
    <source>
        <dbReference type="ARBA" id="ARBA00022737"/>
    </source>
</evidence>
<evidence type="ECO:0000256" key="2">
    <source>
        <dbReference type="SAM" id="MobiDB-lite"/>
    </source>
</evidence>
<dbReference type="EMBL" id="MKHE01000001">
    <property type="protein sequence ID" value="OWK17889.1"/>
    <property type="molecule type" value="Genomic_DNA"/>
</dbReference>
<feature type="compositionally biased region" description="Polar residues" evidence="2">
    <location>
        <begin position="1"/>
        <end position="15"/>
    </location>
</feature>
<evidence type="ECO:0000259" key="3">
    <source>
        <dbReference type="PROSITE" id="PS01179"/>
    </source>
</evidence>
<comment type="caution">
    <text evidence="4">The sequence shown here is derived from an EMBL/GenBank/DDBJ whole genome shotgun (WGS) entry which is preliminary data.</text>
</comment>